<evidence type="ECO:0000313" key="4">
    <source>
        <dbReference type="Proteomes" id="UP000886818"/>
    </source>
</evidence>
<name>A0ABX8RD84_9CLOT</name>
<dbReference type="InterPro" id="IPR000253">
    <property type="entry name" value="FHA_dom"/>
</dbReference>
<dbReference type="SMART" id="SM00240">
    <property type="entry name" value="FHA"/>
    <property type="match status" value="1"/>
</dbReference>
<dbReference type="Pfam" id="PF00498">
    <property type="entry name" value="FHA"/>
    <property type="match status" value="1"/>
</dbReference>
<accession>A0ABX8RD84</accession>
<sequence>MFNLLSLIFRYIFIFIIYMFILGIIRLIYLDIKSMSDGIDHYPYLKLINRKDQLPFKIKEVYTLDATMTIGRKKENDVVINDPYISNQHLKIILDEGEYFVEDLDSANGTYLNGDRIIDAVKLKNGDRIKFGQVEFLYVSND</sequence>
<dbReference type="RefSeq" id="WP_218283095.1">
    <property type="nucleotide sequence ID" value="NZ_CP078093.1"/>
</dbReference>
<keyword evidence="1" id="KW-0472">Membrane</keyword>
<gene>
    <name evidence="3" type="ORF">KVH43_01080</name>
</gene>
<evidence type="ECO:0000313" key="3">
    <source>
        <dbReference type="EMBL" id="QXM06399.1"/>
    </source>
</evidence>
<protein>
    <submittedName>
        <fullName evidence="3">FHA domain-containing protein</fullName>
    </submittedName>
</protein>
<dbReference type="EMBL" id="CP078093">
    <property type="protein sequence ID" value="QXM06399.1"/>
    <property type="molecule type" value="Genomic_DNA"/>
</dbReference>
<organism evidence="3 4">
    <name type="scientific">Crassaminicella indica</name>
    <dbReference type="NCBI Taxonomy" id="2855394"/>
    <lineage>
        <taxon>Bacteria</taxon>
        <taxon>Bacillati</taxon>
        <taxon>Bacillota</taxon>
        <taxon>Clostridia</taxon>
        <taxon>Eubacteriales</taxon>
        <taxon>Clostridiaceae</taxon>
        <taxon>Crassaminicella</taxon>
    </lineage>
</organism>
<keyword evidence="4" id="KW-1185">Reference proteome</keyword>
<evidence type="ECO:0000259" key="2">
    <source>
        <dbReference type="PROSITE" id="PS50006"/>
    </source>
</evidence>
<feature type="domain" description="FHA" evidence="2">
    <location>
        <begin position="68"/>
        <end position="117"/>
    </location>
</feature>
<feature type="transmembrane region" description="Helical" evidence="1">
    <location>
        <begin position="6"/>
        <end position="29"/>
    </location>
</feature>
<evidence type="ECO:0000256" key="1">
    <source>
        <dbReference type="SAM" id="Phobius"/>
    </source>
</evidence>
<reference evidence="3" key="1">
    <citation type="submission" date="2021-07" db="EMBL/GenBank/DDBJ databases">
        <title>Complete genome sequence of Crassaminicella sp. 143-21, isolated from a deep-sea hydrothermal vent.</title>
        <authorList>
            <person name="Li X."/>
        </authorList>
    </citation>
    <scope>NUCLEOTIDE SEQUENCE</scope>
    <source>
        <strain evidence="3">143-21</strain>
    </source>
</reference>
<dbReference type="PROSITE" id="PS50006">
    <property type="entry name" value="FHA_DOMAIN"/>
    <property type="match status" value="1"/>
</dbReference>
<dbReference type="InterPro" id="IPR050923">
    <property type="entry name" value="Cell_Proc_Reg/RNA_Proc"/>
</dbReference>
<keyword evidence="1" id="KW-1133">Transmembrane helix</keyword>
<dbReference type="PANTHER" id="PTHR23308">
    <property type="entry name" value="NUCLEAR INHIBITOR OF PROTEIN PHOSPHATASE-1"/>
    <property type="match status" value="1"/>
</dbReference>
<keyword evidence="1" id="KW-0812">Transmembrane</keyword>
<dbReference type="CDD" id="cd00060">
    <property type="entry name" value="FHA"/>
    <property type="match status" value="1"/>
</dbReference>
<proteinExistence type="predicted"/>
<dbReference type="Proteomes" id="UP000886818">
    <property type="component" value="Chromosome"/>
</dbReference>